<dbReference type="RefSeq" id="WP_251224130.1">
    <property type="nucleotide sequence ID" value="NZ_JAMBOL010000014.1"/>
</dbReference>
<keyword evidence="1" id="KW-1133">Transmembrane helix</keyword>
<dbReference type="Proteomes" id="UP001139179">
    <property type="component" value="Unassembled WGS sequence"/>
</dbReference>
<feature type="transmembrane region" description="Helical" evidence="1">
    <location>
        <begin position="191"/>
        <end position="209"/>
    </location>
</feature>
<accession>A0A9X2DU18</accession>
<dbReference type="AlphaFoldDB" id="A0A9X2DU18"/>
<dbReference type="EMBL" id="JAMBOL010000014">
    <property type="protein sequence ID" value="MCM3715378.1"/>
    <property type="molecule type" value="Genomic_DNA"/>
</dbReference>
<reference evidence="2" key="1">
    <citation type="submission" date="2022-05" db="EMBL/GenBank/DDBJ databases">
        <title>Comparative Genomics of Spacecraft Associated Microbes.</title>
        <authorList>
            <person name="Tran M.T."/>
            <person name="Wright A."/>
            <person name="Seuylemezian A."/>
            <person name="Eisen J."/>
            <person name="Coil D."/>
        </authorList>
    </citation>
    <scope>NUCLEOTIDE SEQUENCE</scope>
    <source>
        <strain evidence="2">214.1.1</strain>
    </source>
</reference>
<keyword evidence="3" id="KW-1185">Reference proteome</keyword>
<feature type="transmembrane region" description="Helical" evidence="1">
    <location>
        <begin position="160"/>
        <end position="184"/>
    </location>
</feature>
<feature type="transmembrane region" description="Helical" evidence="1">
    <location>
        <begin position="86"/>
        <end position="110"/>
    </location>
</feature>
<feature type="transmembrane region" description="Helical" evidence="1">
    <location>
        <begin position="131"/>
        <end position="154"/>
    </location>
</feature>
<organism evidence="2 3">
    <name type="scientific">Halalkalibacter oceani</name>
    <dbReference type="NCBI Taxonomy" id="1653776"/>
    <lineage>
        <taxon>Bacteria</taxon>
        <taxon>Bacillati</taxon>
        <taxon>Bacillota</taxon>
        <taxon>Bacilli</taxon>
        <taxon>Bacillales</taxon>
        <taxon>Bacillaceae</taxon>
        <taxon>Halalkalibacter</taxon>
    </lineage>
</organism>
<evidence type="ECO:0000313" key="3">
    <source>
        <dbReference type="Proteomes" id="UP001139179"/>
    </source>
</evidence>
<comment type="caution">
    <text evidence="2">The sequence shown here is derived from an EMBL/GenBank/DDBJ whole genome shotgun (WGS) entry which is preliminary data.</text>
</comment>
<sequence length="251" mass="28886">MKDNKFEIDYPAEQEIKEEIQAIVATGLEEKDSFYRHLIKLYQQVGFNHLFHNRTELFFLFFTAITLLVFIGISGQSSILRTDAHLYSFLFITSPLLYILSCLLSFLKVYEHQTYEVEMVCKWSFYDLTAFKMLMFSFVSLFGNAVIIAIVAPFSGINPLFALLISTVALFLFSSFSLYVVYFLRSRLTKYGFAAGWVVMNLLLAGYSAEFYQLFLSRIPVVIYLLLFVASAGMYVASLKKMIGRKREGVM</sequence>
<name>A0A9X2DU18_9BACI</name>
<feature type="transmembrane region" description="Helical" evidence="1">
    <location>
        <begin position="215"/>
        <end position="237"/>
    </location>
</feature>
<gene>
    <name evidence="2" type="ORF">M3202_15000</name>
</gene>
<evidence type="ECO:0000313" key="2">
    <source>
        <dbReference type="EMBL" id="MCM3715378.1"/>
    </source>
</evidence>
<protein>
    <submittedName>
        <fullName evidence="2">Uncharacterized protein</fullName>
    </submittedName>
</protein>
<keyword evidence="1" id="KW-0812">Transmembrane</keyword>
<feature type="transmembrane region" description="Helical" evidence="1">
    <location>
        <begin position="57"/>
        <end position="80"/>
    </location>
</feature>
<proteinExistence type="predicted"/>
<keyword evidence="1" id="KW-0472">Membrane</keyword>
<evidence type="ECO:0000256" key="1">
    <source>
        <dbReference type="SAM" id="Phobius"/>
    </source>
</evidence>